<comment type="similarity">
    <text evidence="1">Belongs to the dymeclin family.</text>
</comment>
<protein>
    <recommendedName>
        <fullName evidence="2">Dymeclin</fullName>
    </recommendedName>
</protein>
<comment type="caution">
    <text evidence="6">The sequence shown here is derived from an EMBL/GenBank/DDBJ whole genome shotgun (WGS) entry which is preliminary data.</text>
</comment>
<evidence type="ECO:0000256" key="3">
    <source>
        <dbReference type="ARBA" id="ARBA00022707"/>
    </source>
</evidence>
<sequence length="1012" mass="112546">MEMWGDAEGAYSLKPSDSLSKSLFEITSSVHIPYNDSRWQKLFLHYEQLVHLHYLELTPQSSTTAEEDVTITACRKAAKHSSSTSNLAALCLHVGRMIRELQTSVGGYFTDDNNASDIDETASSNPPNYSKRENKSTKRRISLIGKARVTCGALNLLRILSHETIVQACCSKQDVVSPGNNQQSALECDTNDLLKNSFTYRSHGGVEGRYNNDQDAATEIIASIMGLFTAVGLIIQQGNDSEILAIPEIYDVIVQTLSLLLVLLSTQVYQPMISSTELLNEGRESSHFFLDKWMIYCQQQRNKVEQSRQQQVQCFGLEATDDSMIVHNEPQHFVNACLHWLVVRPRPPRRSIAAYYSGLTKSIAQNMTNMIISKDGMYENYSIVMASAPHSQGNTSSLVNSPSKISMKSPIGLVDPTTSSTHRSTAISIGTDDALSLSSPGHVTGDVTLWDGPSNLLLHPIRSLLTLSSSFFLLPIRLVRMAFLLLGHRKYRAIAAGSNHPVDADVRVLQQLEAHHNKHSGWNTTNNILWLTDSPISDLASAVMLVLSNNCRARGELNPFRAELASLTDNRWESENTNSQTAQVDSLMPSQISEPLQRLSVNFESLFEAFRRIAHTEVGALSMYTLLLASPSFAQSIGARSDLDKLILPLLRSLYFSTTIAHSDLMVRQRSTQHSTPTQGSQPFRSQSQLYVILILLLIFSQDPSFGRDSFRRVRVAMKAVVWYKERHIKEASLGSMILLVLLRAISFNLNRLHDEFLLSNCCAVLLNLSPHTLIQDYYVATRLISVTTSCFKKYATLLDENRGEPEIEGDLSTSLGLHGEFQKMCQCEFTFMSMPCLPSTIEILTNQSSCRKHVLVNSLGDLITISEVINKANAIIRDNGDGTTADQTLGILKAHISELKSCVIPDGLASDSDSVASDASDLGNLTYTYEEEADPEVFFVPYVWDVIICALTTATLEWSRSKIQVFPLNHVEEEELHTQNNISFHDIVSDAEHNSIEFVKTDSYGNTPDVV</sequence>
<evidence type="ECO:0000313" key="6">
    <source>
        <dbReference type="EMBL" id="KAL3756459.1"/>
    </source>
</evidence>
<feature type="compositionally biased region" description="Polar residues" evidence="5">
    <location>
        <begin position="115"/>
        <end position="128"/>
    </location>
</feature>
<name>A0ABD3LXK8_9STRA</name>
<dbReference type="PANTHER" id="PTHR12895:SF9">
    <property type="entry name" value="DYMECLIN"/>
    <property type="match status" value="1"/>
</dbReference>
<evidence type="ECO:0000256" key="5">
    <source>
        <dbReference type="SAM" id="MobiDB-lite"/>
    </source>
</evidence>
<gene>
    <name evidence="6" type="ORF">ACHAWU_009853</name>
</gene>
<evidence type="ECO:0000256" key="1">
    <source>
        <dbReference type="ARBA" id="ARBA00010603"/>
    </source>
</evidence>
<proteinExistence type="inferred from homology"/>
<keyword evidence="7" id="KW-1185">Reference proteome</keyword>
<accession>A0ABD3LXK8</accession>
<organism evidence="6 7">
    <name type="scientific">Discostella pseudostelligera</name>
    <dbReference type="NCBI Taxonomy" id="259834"/>
    <lineage>
        <taxon>Eukaryota</taxon>
        <taxon>Sar</taxon>
        <taxon>Stramenopiles</taxon>
        <taxon>Ochrophyta</taxon>
        <taxon>Bacillariophyta</taxon>
        <taxon>Coscinodiscophyceae</taxon>
        <taxon>Thalassiosirophycidae</taxon>
        <taxon>Stephanodiscales</taxon>
        <taxon>Stephanodiscaceae</taxon>
        <taxon>Discostella</taxon>
    </lineage>
</organism>
<evidence type="ECO:0000256" key="4">
    <source>
        <dbReference type="ARBA" id="ARBA00023288"/>
    </source>
</evidence>
<dbReference type="Pfam" id="PF09742">
    <property type="entry name" value="Dymeclin"/>
    <property type="match status" value="2"/>
</dbReference>
<evidence type="ECO:0000313" key="7">
    <source>
        <dbReference type="Proteomes" id="UP001530293"/>
    </source>
</evidence>
<evidence type="ECO:0000256" key="2">
    <source>
        <dbReference type="ARBA" id="ARBA00015736"/>
    </source>
</evidence>
<feature type="region of interest" description="Disordered" evidence="5">
    <location>
        <begin position="115"/>
        <end position="137"/>
    </location>
</feature>
<dbReference type="Proteomes" id="UP001530293">
    <property type="component" value="Unassembled WGS sequence"/>
</dbReference>
<dbReference type="PANTHER" id="PTHR12895">
    <property type="entry name" value="DYMECLIN"/>
    <property type="match status" value="1"/>
</dbReference>
<dbReference type="InterPro" id="IPR019142">
    <property type="entry name" value="Dymeclin"/>
</dbReference>
<reference evidence="6 7" key="1">
    <citation type="submission" date="2024-10" db="EMBL/GenBank/DDBJ databases">
        <title>Updated reference genomes for cyclostephanoid diatoms.</title>
        <authorList>
            <person name="Roberts W.R."/>
            <person name="Alverson A.J."/>
        </authorList>
    </citation>
    <scope>NUCLEOTIDE SEQUENCE [LARGE SCALE GENOMIC DNA]</scope>
    <source>
        <strain evidence="6 7">AJA232-27</strain>
    </source>
</reference>
<keyword evidence="3" id="KW-0519">Myristate</keyword>
<keyword evidence="4" id="KW-0449">Lipoprotein</keyword>
<dbReference type="AlphaFoldDB" id="A0ABD3LXK8"/>
<dbReference type="EMBL" id="JALLBG020000303">
    <property type="protein sequence ID" value="KAL3756459.1"/>
    <property type="molecule type" value="Genomic_DNA"/>
</dbReference>